<protein>
    <submittedName>
        <fullName evidence="2">Uncharacterized protein</fullName>
    </submittedName>
</protein>
<comment type="caution">
    <text evidence="2">The sequence shown here is derived from an EMBL/GenBank/DDBJ whole genome shotgun (WGS) entry which is preliminary data.</text>
</comment>
<dbReference type="EMBL" id="JBJKTR010000017">
    <property type="protein sequence ID" value="KAL3337704.1"/>
    <property type="molecule type" value="Genomic_DNA"/>
</dbReference>
<evidence type="ECO:0000313" key="2">
    <source>
        <dbReference type="EMBL" id="KAL3337704.1"/>
    </source>
</evidence>
<name>A0ABD2S115_9SOLN</name>
<evidence type="ECO:0000256" key="1">
    <source>
        <dbReference type="SAM" id="MobiDB-lite"/>
    </source>
</evidence>
<proteinExistence type="predicted"/>
<reference evidence="2 3" key="1">
    <citation type="submission" date="2024-05" db="EMBL/GenBank/DDBJ databases">
        <title>De novo assembly of an allotetraploid wild potato.</title>
        <authorList>
            <person name="Hosaka A.J."/>
        </authorList>
    </citation>
    <scope>NUCLEOTIDE SEQUENCE [LARGE SCALE GENOMIC DNA]</scope>
    <source>
        <tissue evidence="2">Young leaves</tissue>
    </source>
</reference>
<accession>A0ABD2S115</accession>
<sequence>MRNSRTSSLAGEERSGRVQWLAGAAVVVDGRCLGDRCSPVASPALFFAGGVRRWEALVAALTLLFSRPRRKRVRGDAAWSSLAGAYCFHRWSLLLRSPGCFHAGCAVSPTVTARKEGERERWRLHGGREEEEGDGEEERRLPPVAFPGKW</sequence>
<keyword evidence="3" id="KW-1185">Reference proteome</keyword>
<dbReference type="AlphaFoldDB" id="A0ABD2S115"/>
<organism evidence="2 3">
    <name type="scientific">Solanum stoloniferum</name>
    <dbReference type="NCBI Taxonomy" id="62892"/>
    <lineage>
        <taxon>Eukaryota</taxon>
        <taxon>Viridiplantae</taxon>
        <taxon>Streptophyta</taxon>
        <taxon>Embryophyta</taxon>
        <taxon>Tracheophyta</taxon>
        <taxon>Spermatophyta</taxon>
        <taxon>Magnoliopsida</taxon>
        <taxon>eudicotyledons</taxon>
        <taxon>Gunneridae</taxon>
        <taxon>Pentapetalae</taxon>
        <taxon>asterids</taxon>
        <taxon>lamiids</taxon>
        <taxon>Solanales</taxon>
        <taxon>Solanaceae</taxon>
        <taxon>Solanoideae</taxon>
        <taxon>Solaneae</taxon>
        <taxon>Solanum</taxon>
    </lineage>
</organism>
<evidence type="ECO:0000313" key="3">
    <source>
        <dbReference type="Proteomes" id="UP001627284"/>
    </source>
</evidence>
<dbReference type="Proteomes" id="UP001627284">
    <property type="component" value="Unassembled WGS sequence"/>
</dbReference>
<feature type="region of interest" description="Disordered" evidence="1">
    <location>
        <begin position="118"/>
        <end position="150"/>
    </location>
</feature>
<gene>
    <name evidence="2" type="ORF">AABB24_030037</name>
</gene>
<feature type="compositionally biased region" description="Basic and acidic residues" evidence="1">
    <location>
        <begin position="118"/>
        <end position="128"/>
    </location>
</feature>